<dbReference type="Proteomes" id="UP000183028">
    <property type="component" value="Unassembled WGS sequence"/>
</dbReference>
<keyword evidence="6" id="KW-1185">Reference proteome</keyword>
<gene>
    <name evidence="5" type="ORF">SAMN04487834_10252</name>
</gene>
<evidence type="ECO:0000313" key="5">
    <source>
        <dbReference type="EMBL" id="SEI79893.1"/>
    </source>
</evidence>
<sequence>MINIKDYEDVVFPSDFLWGVSTAGQQIEGNNNSFYDDEETAPKKPGYVMAGKACNSYNMYEEDIQLIKAMHLNTYRMSLEWSRIEPVEGEFNQEAIEHYHKVLSSLKREGIKVALTLHHNSHPVWFEKKKAFHTMDNLDYWLRYVKLAVQEYDQYVDYYLTLNEINIVFEYSRDEGINLLQYHAKAYQLIKQYSTKPVSLPLNYAQKQPMRAYDEADQIMAQYIDYMEQGFFINAIRTGEIVVPEHDALMIPELKDSVDFWAINVYIRQLINSRKKLFRFDHYNATHFHSSDEPFFSDEICPEVIYNALHRLSDKPILITENGIATTHDRYRIIYIASMLQAIHQAMDEGVKVLGYFHWSLLDNWEWGSYMPKFGLATYDHETYKRTLKKSGKFYGAIAKEGKLTQDIIQQFYK</sequence>
<evidence type="ECO:0000256" key="1">
    <source>
        <dbReference type="ARBA" id="ARBA00010838"/>
    </source>
</evidence>
<dbReference type="InterPro" id="IPR001360">
    <property type="entry name" value="Glyco_hydro_1"/>
</dbReference>
<dbReference type="Pfam" id="PF00232">
    <property type="entry name" value="Glyco_hydro_1"/>
    <property type="match status" value="2"/>
</dbReference>
<dbReference type="InterPro" id="IPR017853">
    <property type="entry name" value="GH"/>
</dbReference>
<protein>
    <submittedName>
        <fullName evidence="5">Beta-glucosidase</fullName>
    </submittedName>
</protein>
<dbReference type="RefSeq" id="WP_074732084.1">
    <property type="nucleotide sequence ID" value="NZ_FNYK01000025.1"/>
</dbReference>
<accession>A0A1H6TIK7</accession>
<dbReference type="STRING" id="322505.SAMN04487836_1521"/>
<dbReference type="SUPFAM" id="SSF51445">
    <property type="entry name" value="(Trans)glycosidases"/>
    <property type="match status" value="1"/>
</dbReference>
<evidence type="ECO:0000256" key="3">
    <source>
        <dbReference type="ARBA" id="ARBA00023295"/>
    </source>
</evidence>
<dbReference type="OrthoDB" id="9765195at2"/>
<evidence type="ECO:0000256" key="4">
    <source>
        <dbReference type="RuleBase" id="RU003690"/>
    </source>
</evidence>
<dbReference type="GO" id="GO:0008422">
    <property type="term" value="F:beta-glucosidase activity"/>
    <property type="evidence" value="ECO:0007669"/>
    <property type="project" value="TreeGrafter"/>
</dbReference>
<name>A0A1H6TIK7_9FIRM</name>
<reference evidence="6" key="1">
    <citation type="submission" date="2016-10" db="EMBL/GenBank/DDBJ databases">
        <authorList>
            <person name="Varghese N."/>
            <person name="Submissions S."/>
        </authorList>
    </citation>
    <scope>NUCLEOTIDE SEQUENCE [LARGE SCALE GENOMIC DNA]</scope>
    <source>
        <strain evidence="6">DSM 20406</strain>
    </source>
</reference>
<keyword evidence="3" id="KW-0326">Glycosidase</keyword>
<dbReference type="PANTHER" id="PTHR10353">
    <property type="entry name" value="GLYCOSYL HYDROLASE"/>
    <property type="match status" value="1"/>
</dbReference>
<dbReference type="GO" id="GO:0005975">
    <property type="term" value="P:carbohydrate metabolic process"/>
    <property type="evidence" value="ECO:0007669"/>
    <property type="project" value="InterPro"/>
</dbReference>
<dbReference type="EMBL" id="FNYK01000025">
    <property type="protein sequence ID" value="SEI79893.1"/>
    <property type="molecule type" value="Genomic_DNA"/>
</dbReference>
<dbReference type="AlphaFoldDB" id="A0A1H6TIK7"/>
<proteinExistence type="inferred from homology"/>
<dbReference type="PRINTS" id="PR00131">
    <property type="entry name" value="GLHYDRLASE1"/>
</dbReference>
<evidence type="ECO:0000313" key="6">
    <source>
        <dbReference type="Proteomes" id="UP000183028"/>
    </source>
</evidence>
<dbReference type="eggNOG" id="COG2723">
    <property type="taxonomic scope" value="Bacteria"/>
</dbReference>
<comment type="similarity">
    <text evidence="1 4">Belongs to the glycosyl hydrolase 1 family.</text>
</comment>
<dbReference type="PANTHER" id="PTHR10353:SF209">
    <property type="entry name" value="GALACTOLIPID GALACTOSYLTRANSFERASE SFR2, CHLOROPLASTIC"/>
    <property type="match status" value="1"/>
</dbReference>
<evidence type="ECO:0000256" key="2">
    <source>
        <dbReference type="ARBA" id="ARBA00022801"/>
    </source>
</evidence>
<dbReference type="Gene3D" id="3.20.20.80">
    <property type="entry name" value="Glycosidases"/>
    <property type="match status" value="1"/>
</dbReference>
<organism evidence="5 6">
    <name type="scientific">Sharpea azabuensis</name>
    <dbReference type="NCBI Taxonomy" id="322505"/>
    <lineage>
        <taxon>Bacteria</taxon>
        <taxon>Bacillati</taxon>
        <taxon>Bacillota</taxon>
        <taxon>Erysipelotrichia</taxon>
        <taxon>Erysipelotrichales</taxon>
        <taxon>Coprobacillaceae</taxon>
        <taxon>Sharpea</taxon>
    </lineage>
</organism>
<keyword evidence="2" id="KW-0378">Hydrolase</keyword>